<dbReference type="Gene3D" id="2.40.10.10">
    <property type="entry name" value="Trypsin-like serine proteases"/>
    <property type="match status" value="1"/>
</dbReference>
<dbReference type="GO" id="GO:0004252">
    <property type="term" value="F:serine-type endopeptidase activity"/>
    <property type="evidence" value="ECO:0007669"/>
    <property type="project" value="InterPro"/>
</dbReference>
<organism evidence="4 5">
    <name type="scientific">Kitasatospora acidiphila</name>
    <dbReference type="NCBI Taxonomy" id="2567942"/>
    <lineage>
        <taxon>Bacteria</taxon>
        <taxon>Bacillati</taxon>
        <taxon>Actinomycetota</taxon>
        <taxon>Actinomycetes</taxon>
        <taxon>Kitasatosporales</taxon>
        <taxon>Streptomycetaceae</taxon>
        <taxon>Kitasatospora</taxon>
    </lineage>
</organism>
<dbReference type="InterPro" id="IPR043504">
    <property type="entry name" value="Peptidase_S1_PA_chymotrypsin"/>
</dbReference>
<reference evidence="4 5" key="1">
    <citation type="submission" date="2019-06" db="EMBL/GenBank/DDBJ databases">
        <title>Description of Kitasatospora acidophila sp. nov. isolated from pine grove soil, and reclassification of Streptomyces novaecaesareae to Kitasatospora novaeceasareae comb. nov.</title>
        <authorList>
            <person name="Kim M.J."/>
        </authorList>
    </citation>
    <scope>NUCLEOTIDE SEQUENCE [LARGE SCALE GENOMIC DNA]</scope>
    <source>
        <strain evidence="4 5">MMS16-CNU292</strain>
    </source>
</reference>
<evidence type="ECO:0000313" key="4">
    <source>
        <dbReference type="EMBL" id="TQF03449.1"/>
    </source>
</evidence>
<protein>
    <submittedName>
        <fullName evidence="4">S1 family peptidase</fullName>
    </submittedName>
</protein>
<dbReference type="AlphaFoldDB" id="A0A540W346"/>
<proteinExistence type="predicted"/>
<evidence type="ECO:0000256" key="2">
    <source>
        <dbReference type="SAM" id="MobiDB-lite"/>
    </source>
</evidence>
<dbReference type="SUPFAM" id="SSF50494">
    <property type="entry name" value="Trypsin-like serine proteases"/>
    <property type="match status" value="1"/>
</dbReference>
<sequence>MFSAPVGPGNHFCTASVVHSAAHDLILTAAHCVSSGASGVTFAPGYRDGKAPFGTWQVTKVFTTNGWSQTGDPDQDFAFLQLAPNSSGQQVEDVVGSENLGLNEPFTATVRLYGYPNASDEPIVCSNATTQQSAYQRRIDCPAYPNGTSGGPGSPPPPATSSASSAATSRAATPTTPRTAPTSTRRSGTCTARRQGRDRPVGCGRSPLRRRGTVRMPTPTGAIPPRFKRVHLQGLPSGVAVLSIA</sequence>
<dbReference type="OrthoDB" id="3507155at2"/>
<gene>
    <name evidence="4" type="ORF">E6W39_15925</name>
</gene>
<feature type="domain" description="Peptidase S1" evidence="3">
    <location>
        <begin position="10"/>
        <end position="120"/>
    </location>
</feature>
<dbReference type="PROSITE" id="PS00134">
    <property type="entry name" value="TRYPSIN_HIS"/>
    <property type="match status" value="1"/>
</dbReference>
<keyword evidence="1" id="KW-0732">Signal</keyword>
<dbReference type="InterPro" id="IPR050966">
    <property type="entry name" value="Glutamyl_endopeptidase"/>
</dbReference>
<dbReference type="EMBL" id="VIGB01000003">
    <property type="protein sequence ID" value="TQF03449.1"/>
    <property type="molecule type" value="Genomic_DNA"/>
</dbReference>
<keyword evidence="5" id="KW-1185">Reference proteome</keyword>
<evidence type="ECO:0000256" key="1">
    <source>
        <dbReference type="ARBA" id="ARBA00022729"/>
    </source>
</evidence>
<dbReference type="Proteomes" id="UP000319103">
    <property type="component" value="Unassembled WGS sequence"/>
</dbReference>
<evidence type="ECO:0000259" key="3">
    <source>
        <dbReference type="Pfam" id="PF00089"/>
    </source>
</evidence>
<name>A0A540W346_9ACTN</name>
<dbReference type="PANTHER" id="PTHR15462">
    <property type="entry name" value="SERINE PROTEASE"/>
    <property type="match status" value="1"/>
</dbReference>
<dbReference type="GO" id="GO:0006508">
    <property type="term" value="P:proteolysis"/>
    <property type="evidence" value="ECO:0007669"/>
    <property type="project" value="InterPro"/>
</dbReference>
<dbReference type="InterPro" id="IPR001254">
    <property type="entry name" value="Trypsin_dom"/>
</dbReference>
<feature type="compositionally biased region" description="Low complexity" evidence="2">
    <location>
        <begin position="160"/>
        <end position="189"/>
    </location>
</feature>
<feature type="region of interest" description="Disordered" evidence="2">
    <location>
        <begin position="140"/>
        <end position="225"/>
    </location>
</feature>
<evidence type="ECO:0000313" key="5">
    <source>
        <dbReference type="Proteomes" id="UP000319103"/>
    </source>
</evidence>
<dbReference type="InterPro" id="IPR009003">
    <property type="entry name" value="Peptidase_S1_PA"/>
</dbReference>
<dbReference type="InterPro" id="IPR018114">
    <property type="entry name" value="TRYPSIN_HIS"/>
</dbReference>
<accession>A0A540W346</accession>
<comment type="caution">
    <text evidence="4">The sequence shown here is derived from an EMBL/GenBank/DDBJ whole genome shotgun (WGS) entry which is preliminary data.</text>
</comment>
<dbReference type="Pfam" id="PF00089">
    <property type="entry name" value="Trypsin"/>
    <property type="match status" value="1"/>
</dbReference>